<evidence type="ECO:0000256" key="1">
    <source>
        <dbReference type="ARBA" id="ARBA00006484"/>
    </source>
</evidence>
<dbReference type="EMBL" id="KN846994">
    <property type="protein sequence ID" value="KIW89986.1"/>
    <property type="molecule type" value="Genomic_DNA"/>
</dbReference>
<reference evidence="3" key="1">
    <citation type="submission" date="2015-01" db="EMBL/GenBank/DDBJ databases">
        <title>The Genome Sequence of Cladophialophora bantiana CBS 173.52.</title>
        <authorList>
            <consortium name="The Broad Institute Genomics Platform"/>
            <person name="Cuomo C."/>
            <person name="de Hoog S."/>
            <person name="Gorbushina A."/>
            <person name="Stielow B."/>
            <person name="Teixiera M."/>
            <person name="Abouelleil A."/>
            <person name="Chapman S.B."/>
            <person name="Priest M."/>
            <person name="Young S.K."/>
            <person name="Wortman J."/>
            <person name="Nusbaum C."/>
            <person name="Birren B."/>
        </authorList>
    </citation>
    <scope>NUCLEOTIDE SEQUENCE [LARGE SCALE GENOMIC DNA]</scope>
    <source>
        <strain evidence="3">CBS 173.52</strain>
    </source>
</reference>
<dbReference type="PROSITE" id="PS51257">
    <property type="entry name" value="PROKAR_LIPOPROTEIN"/>
    <property type="match status" value="1"/>
</dbReference>
<dbReference type="PRINTS" id="PR00081">
    <property type="entry name" value="GDHRDH"/>
</dbReference>
<dbReference type="InterPro" id="IPR020904">
    <property type="entry name" value="Sc_DH/Rdtase_CS"/>
</dbReference>
<dbReference type="RefSeq" id="XP_016616655.1">
    <property type="nucleotide sequence ID" value="XM_016767139.1"/>
</dbReference>
<dbReference type="SUPFAM" id="SSF51735">
    <property type="entry name" value="NAD(P)-binding Rossmann-fold domains"/>
    <property type="match status" value="1"/>
</dbReference>
<dbReference type="Pfam" id="PF13561">
    <property type="entry name" value="adh_short_C2"/>
    <property type="match status" value="1"/>
</dbReference>
<dbReference type="GeneID" id="27702344"/>
<organism evidence="3 4">
    <name type="scientific">Cladophialophora bantiana (strain ATCC 10958 / CBS 173.52 / CDC B-1940 / NIH 8579)</name>
    <name type="common">Xylohypha bantiana</name>
    <dbReference type="NCBI Taxonomy" id="1442370"/>
    <lineage>
        <taxon>Eukaryota</taxon>
        <taxon>Fungi</taxon>
        <taxon>Dikarya</taxon>
        <taxon>Ascomycota</taxon>
        <taxon>Pezizomycotina</taxon>
        <taxon>Eurotiomycetes</taxon>
        <taxon>Chaetothyriomycetidae</taxon>
        <taxon>Chaetothyriales</taxon>
        <taxon>Herpotrichiellaceae</taxon>
        <taxon>Cladophialophora</taxon>
    </lineage>
</organism>
<dbReference type="AlphaFoldDB" id="A0A0D2EIY4"/>
<evidence type="ECO:0000256" key="2">
    <source>
        <dbReference type="ARBA" id="ARBA00022857"/>
    </source>
</evidence>
<dbReference type="Proteomes" id="UP000053789">
    <property type="component" value="Unassembled WGS sequence"/>
</dbReference>
<dbReference type="PANTHER" id="PTHR42760">
    <property type="entry name" value="SHORT-CHAIN DEHYDROGENASES/REDUCTASES FAMILY MEMBER"/>
    <property type="match status" value="1"/>
</dbReference>
<comment type="similarity">
    <text evidence="1">Belongs to the short-chain dehydrogenases/reductases (SDR) family.</text>
</comment>
<evidence type="ECO:0000313" key="4">
    <source>
        <dbReference type="Proteomes" id="UP000053789"/>
    </source>
</evidence>
<keyword evidence="4" id="KW-1185">Reference proteome</keyword>
<keyword evidence="2" id="KW-0521">NADP</keyword>
<sequence>MLRFDNKVIFITGVGSSGCGIGNGRASAILFARQGGTIYGVDLNLSAAEDTRSYILSESPQIADHITVSQCDVTSAADVDREVGKCVEKYGRIDVLVNNVGLSAPGTAENMPEDVWDRQMAVNVKSVFLCCKAVIRTMLKQDFPGGAIVNLSSIAGTRHLGTDHIAYASSKAAIIQFSKSTAIAYASKNIRVNTVVPGLMNTPLVQSRLLKHLPEGVTAEELTRRRDSQVPMGRMGDAWDVAHAVIYLASSEAKYVTGSEVVVDGGISCWTALPARL</sequence>
<dbReference type="InterPro" id="IPR036291">
    <property type="entry name" value="NAD(P)-bd_dom_sf"/>
</dbReference>
<dbReference type="HOGENOM" id="CLU_010194_1_0_1"/>
<dbReference type="VEuPathDB" id="FungiDB:Z519_09416"/>
<evidence type="ECO:0000313" key="3">
    <source>
        <dbReference type="EMBL" id="KIW89986.1"/>
    </source>
</evidence>
<dbReference type="CDD" id="cd05233">
    <property type="entry name" value="SDR_c"/>
    <property type="match status" value="1"/>
</dbReference>
<dbReference type="InterPro" id="IPR002347">
    <property type="entry name" value="SDR_fam"/>
</dbReference>
<dbReference type="FunFam" id="3.40.50.720:FF:000084">
    <property type="entry name" value="Short-chain dehydrogenase reductase"/>
    <property type="match status" value="1"/>
</dbReference>
<dbReference type="PROSITE" id="PS00061">
    <property type="entry name" value="ADH_SHORT"/>
    <property type="match status" value="1"/>
</dbReference>
<dbReference type="PRINTS" id="PR00080">
    <property type="entry name" value="SDRFAMILY"/>
</dbReference>
<accession>A0A0D2EIY4</accession>
<protein>
    <submittedName>
        <fullName evidence="3">Uncharacterized protein</fullName>
    </submittedName>
</protein>
<dbReference type="GO" id="GO:0016616">
    <property type="term" value="F:oxidoreductase activity, acting on the CH-OH group of donors, NAD or NADP as acceptor"/>
    <property type="evidence" value="ECO:0007669"/>
    <property type="project" value="TreeGrafter"/>
</dbReference>
<proteinExistence type="inferred from homology"/>
<dbReference type="OrthoDB" id="498125at2759"/>
<name>A0A0D2EIY4_CLAB1</name>
<dbReference type="Gene3D" id="3.40.50.720">
    <property type="entry name" value="NAD(P)-binding Rossmann-like Domain"/>
    <property type="match status" value="1"/>
</dbReference>
<gene>
    <name evidence="3" type="ORF">Z519_09416</name>
</gene>